<dbReference type="GO" id="GO:0004402">
    <property type="term" value="F:histone acetyltransferase activity"/>
    <property type="evidence" value="ECO:0007669"/>
    <property type="project" value="InterPro"/>
</dbReference>
<accession>A0A0D3JYF0</accession>
<dbReference type="PaxDb" id="2903-EOD28535"/>
<dbReference type="InterPro" id="IPR031162">
    <property type="entry name" value="CBP_P300_HAT"/>
</dbReference>
<evidence type="ECO:0000313" key="2">
    <source>
        <dbReference type="EnsemblProtists" id="EOD28535"/>
    </source>
</evidence>
<evidence type="ECO:0000259" key="1">
    <source>
        <dbReference type="PROSITE" id="PS51727"/>
    </source>
</evidence>
<protein>
    <recommendedName>
        <fullName evidence="1">CBP/p300-type HAT domain-containing protein</fullName>
    </recommendedName>
</protein>
<dbReference type="GeneID" id="17274081"/>
<dbReference type="HOGENOM" id="CLU_2547351_0_0_1"/>
<proteinExistence type="predicted"/>
<keyword evidence="3" id="KW-1185">Reference proteome</keyword>
<dbReference type="KEGG" id="ehx:EMIHUDRAFT_353495"/>
<feature type="domain" description="CBP/p300-type HAT" evidence="1">
    <location>
        <begin position="1"/>
        <end position="83"/>
    </location>
</feature>
<reference evidence="3" key="1">
    <citation type="journal article" date="2013" name="Nature">
        <title>Pan genome of the phytoplankton Emiliania underpins its global distribution.</title>
        <authorList>
            <person name="Read B.A."/>
            <person name="Kegel J."/>
            <person name="Klute M.J."/>
            <person name="Kuo A."/>
            <person name="Lefebvre S.C."/>
            <person name="Maumus F."/>
            <person name="Mayer C."/>
            <person name="Miller J."/>
            <person name="Monier A."/>
            <person name="Salamov A."/>
            <person name="Young J."/>
            <person name="Aguilar M."/>
            <person name="Claverie J.M."/>
            <person name="Frickenhaus S."/>
            <person name="Gonzalez K."/>
            <person name="Herman E.K."/>
            <person name="Lin Y.C."/>
            <person name="Napier J."/>
            <person name="Ogata H."/>
            <person name="Sarno A.F."/>
            <person name="Shmutz J."/>
            <person name="Schroeder D."/>
            <person name="de Vargas C."/>
            <person name="Verret F."/>
            <person name="von Dassow P."/>
            <person name="Valentin K."/>
            <person name="Van de Peer Y."/>
            <person name="Wheeler G."/>
            <person name="Dacks J.B."/>
            <person name="Delwiche C.F."/>
            <person name="Dyhrman S.T."/>
            <person name="Glockner G."/>
            <person name="John U."/>
            <person name="Richards T."/>
            <person name="Worden A.Z."/>
            <person name="Zhang X."/>
            <person name="Grigoriev I.V."/>
            <person name="Allen A.E."/>
            <person name="Bidle K."/>
            <person name="Borodovsky M."/>
            <person name="Bowler C."/>
            <person name="Brownlee C."/>
            <person name="Cock J.M."/>
            <person name="Elias M."/>
            <person name="Gladyshev V.N."/>
            <person name="Groth M."/>
            <person name="Guda C."/>
            <person name="Hadaegh A."/>
            <person name="Iglesias-Rodriguez M.D."/>
            <person name="Jenkins J."/>
            <person name="Jones B.M."/>
            <person name="Lawson T."/>
            <person name="Leese F."/>
            <person name="Lindquist E."/>
            <person name="Lobanov A."/>
            <person name="Lomsadze A."/>
            <person name="Malik S.B."/>
            <person name="Marsh M.E."/>
            <person name="Mackinder L."/>
            <person name="Mock T."/>
            <person name="Mueller-Roeber B."/>
            <person name="Pagarete A."/>
            <person name="Parker M."/>
            <person name="Probert I."/>
            <person name="Quesneville H."/>
            <person name="Raines C."/>
            <person name="Rensing S.A."/>
            <person name="Riano-Pachon D.M."/>
            <person name="Richier S."/>
            <person name="Rokitta S."/>
            <person name="Shiraiwa Y."/>
            <person name="Soanes D.M."/>
            <person name="van der Giezen M."/>
            <person name="Wahlund T.M."/>
            <person name="Williams B."/>
            <person name="Wilson W."/>
            <person name="Wolfe G."/>
            <person name="Wurch L.L."/>
        </authorList>
    </citation>
    <scope>NUCLEOTIDE SEQUENCE</scope>
</reference>
<reference evidence="2" key="2">
    <citation type="submission" date="2024-10" db="UniProtKB">
        <authorList>
            <consortium name="EnsemblProtists"/>
        </authorList>
    </citation>
    <scope>IDENTIFICATION</scope>
</reference>
<evidence type="ECO:0000313" key="3">
    <source>
        <dbReference type="Proteomes" id="UP000013827"/>
    </source>
</evidence>
<dbReference type="RefSeq" id="XP_005780964.1">
    <property type="nucleotide sequence ID" value="XM_005780907.1"/>
</dbReference>
<dbReference type="Proteomes" id="UP000013827">
    <property type="component" value="Unassembled WGS sequence"/>
</dbReference>
<organism evidence="2 3">
    <name type="scientific">Emiliania huxleyi (strain CCMP1516)</name>
    <dbReference type="NCBI Taxonomy" id="280463"/>
    <lineage>
        <taxon>Eukaryota</taxon>
        <taxon>Haptista</taxon>
        <taxon>Haptophyta</taxon>
        <taxon>Prymnesiophyceae</taxon>
        <taxon>Isochrysidales</taxon>
        <taxon>Noelaerhabdaceae</taxon>
        <taxon>Emiliania</taxon>
    </lineage>
</organism>
<dbReference type="AlphaFoldDB" id="A0A0D3JYF0"/>
<name>A0A0D3JYF0_EMIH1</name>
<sequence length="83" mass="9358">MAIADEMKAEVHGAAYSFLVASLATAEEPIQPPREPDIGPRELVDDREHFHEMCVSRHWQSDELYRAHWSTMMLLAVLGGPPD</sequence>
<dbReference type="PROSITE" id="PS51727">
    <property type="entry name" value="CBP_P300_HAT"/>
    <property type="match status" value="1"/>
</dbReference>
<dbReference type="EnsemblProtists" id="EOD28535">
    <property type="protein sequence ID" value="EOD28535"/>
    <property type="gene ID" value="EMIHUDRAFT_353495"/>
</dbReference>